<evidence type="ECO:0000313" key="2">
    <source>
        <dbReference type="EMBL" id="SPF36764.1"/>
    </source>
</evidence>
<sequence length="218" mass="24576">MGLLLLMAVAGAIAVLGLWYLLFAAYNRRKGSQTLRWVQSACGGRGRIVDSHWLSSSRLHARLQLPARSFENVRVTVKLRPRALPVQWLLSWWRNQKETLTFEADLGGSPSFHLEVVRHRWSAHSRGVTARRDPREWDIFQPGPVILTTRTHWQQDHTPEINALMVVRERNVLQVRFCPGSPQFSATVALDALADPDSASGFLTTLRELAAGASAHRQ</sequence>
<keyword evidence="1" id="KW-0812">Transmembrane</keyword>
<proteinExistence type="predicted"/>
<dbReference type="OrthoDB" id="2082692at2"/>
<dbReference type="AlphaFoldDB" id="A0A2U3KAR4"/>
<organism evidence="2 3">
    <name type="scientific">Candidatus Sulfotelmatobacter kueseliae</name>
    <dbReference type="NCBI Taxonomy" id="2042962"/>
    <lineage>
        <taxon>Bacteria</taxon>
        <taxon>Pseudomonadati</taxon>
        <taxon>Acidobacteriota</taxon>
        <taxon>Terriglobia</taxon>
        <taxon>Terriglobales</taxon>
        <taxon>Candidatus Korobacteraceae</taxon>
        <taxon>Candidatus Sulfotelmatobacter</taxon>
    </lineage>
</organism>
<evidence type="ECO:0000313" key="3">
    <source>
        <dbReference type="Proteomes" id="UP000238701"/>
    </source>
</evidence>
<accession>A0A2U3KAR4</accession>
<reference evidence="3" key="1">
    <citation type="submission" date="2018-02" db="EMBL/GenBank/DDBJ databases">
        <authorList>
            <person name="Hausmann B."/>
        </authorList>
    </citation>
    <scope>NUCLEOTIDE SEQUENCE [LARGE SCALE GENOMIC DNA]</scope>
    <source>
        <strain evidence="3">Peat soil MAG SbA1</strain>
    </source>
</reference>
<gene>
    <name evidence="2" type="ORF">SBA1_1630004</name>
</gene>
<keyword evidence="1" id="KW-1133">Transmembrane helix</keyword>
<protein>
    <submittedName>
        <fullName evidence="2">Uncharacterized protein</fullName>
    </submittedName>
</protein>
<evidence type="ECO:0000256" key="1">
    <source>
        <dbReference type="SAM" id="Phobius"/>
    </source>
</evidence>
<dbReference type="Proteomes" id="UP000238701">
    <property type="component" value="Unassembled WGS sequence"/>
</dbReference>
<keyword evidence="1" id="KW-0472">Membrane</keyword>
<dbReference type="EMBL" id="OMOD01000072">
    <property type="protein sequence ID" value="SPF36764.1"/>
    <property type="molecule type" value="Genomic_DNA"/>
</dbReference>
<name>A0A2U3KAR4_9BACT</name>
<feature type="transmembrane region" description="Helical" evidence="1">
    <location>
        <begin position="6"/>
        <end position="26"/>
    </location>
</feature>